<sequence length="163" mass="16853">MILVRPATLSDIGAVDALLGRSYGPLLRGDYPPSTLVLALPRMARAQPGLLASGRYFVAEEGGVLLGAGGWSAEPPGGGAAMPGRGHVRHVATDARAARRGIGRRVMARVMAEAGGAGMARLSSLSTLTAVPFYAALGFREVRPVTLAFGGAAFPVVEMEREL</sequence>
<protein>
    <submittedName>
        <fullName evidence="4">GNAT family N-acetyltransferase</fullName>
        <ecNumber evidence="4">2.3.-.-</ecNumber>
    </submittedName>
</protein>
<evidence type="ECO:0000313" key="5">
    <source>
        <dbReference type="Proteomes" id="UP001596056"/>
    </source>
</evidence>
<dbReference type="Proteomes" id="UP001596056">
    <property type="component" value="Unassembled WGS sequence"/>
</dbReference>
<feature type="domain" description="N-acetyltransferase" evidence="3">
    <location>
        <begin position="2"/>
        <end position="163"/>
    </location>
</feature>
<evidence type="ECO:0000313" key="4">
    <source>
        <dbReference type="EMBL" id="MFC5566527.1"/>
    </source>
</evidence>
<dbReference type="PROSITE" id="PS51186">
    <property type="entry name" value="GNAT"/>
    <property type="match status" value="1"/>
</dbReference>
<accession>A0ABW0SC40</accession>
<comment type="caution">
    <text evidence="4">The sequence shown here is derived from an EMBL/GenBank/DDBJ whole genome shotgun (WGS) entry which is preliminary data.</text>
</comment>
<evidence type="ECO:0000256" key="1">
    <source>
        <dbReference type="ARBA" id="ARBA00022679"/>
    </source>
</evidence>
<dbReference type="InterPro" id="IPR016181">
    <property type="entry name" value="Acyl_CoA_acyltransferase"/>
</dbReference>
<reference evidence="5" key="1">
    <citation type="journal article" date="2019" name="Int. J. Syst. Evol. Microbiol.">
        <title>The Global Catalogue of Microorganisms (GCM) 10K type strain sequencing project: providing services to taxonomists for standard genome sequencing and annotation.</title>
        <authorList>
            <consortium name="The Broad Institute Genomics Platform"/>
            <consortium name="The Broad Institute Genome Sequencing Center for Infectious Disease"/>
            <person name="Wu L."/>
            <person name="Ma J."/>
        </authorList>
    </citation>
    <scope>NUCLEOTIDE SEQUENCE [LARGE SCALE GENOMIC DNA]</scope>
    <source>
        <strain evidence="5">KACC 11588</strain>
    </source>
</reference>
<name>A0ABW0SC40_9RHOB</name>
<proteinExistence type="predicted"/>
<dbReference type="Pfam" id="PF13508">
    <property type="entry name" value="Acetyltransf_7"/>
    <property type="match status" value="1"/>
</dbReference>
<dbReference type="InterPro" id="IPR050832">
    <property type="entry name" value="Bact_Acetyltransf"/>
</dbReference>
<evidence type="ECO:0000256" key="2">
    <source>
        <dbReference type="ARBA" id="ARBA00023315"/>
    </source>
</evidence>
<dbReference type="GO" id="GO:0016746">
    <property type="term" value="F:acyltransferase activity"/>
    <property type="evidence" value="ECO:0007669"/>
    <property type="project" value="UniProtKB-KW"/>
</dbReference>
<dbReference type="RefSeq" id="WP_209840550.1">
    <property type="nucleotide sequence ID" value="NZ_JAGGJP010000008.1"/>
</dbReference>
<keyword evidence="2 4" id="KW-0012">Acyltransferase</keyword>
<dbReference type="EC" id="2.3.-.-" evidence="4"/>
<evidence type="ECO:0000259" key="3">
    <source>
        <dbReference type="PROSITE" id="PS51186"/>
    </source>
</evidence>
<dbReference type="EMBL" id="JBHSNA010000006">
    <property type="protein sequence ID" value="MFC5566527.1"/>
    <property type="molecule type" value="Genomic_DNA"/>
</dbReference>
<keyword evidence="1 4" id="KW-0808">Transferase</keyword>
<dbReference type="SUPFAM" id="SSF55729">
    <property type="entry name" value="Acyl-CoA N-acyltransferases (Nat)"/>
    <property type="match status" value="1"/>
</dbReference>
<keyword evidence="5" id="KW-1185">Reference proteome</keyword>
<gene>
    <name evidence="4" type="ORF">ACFPOC_08855</name>
</gene>
<dbReference type="PANTHER" id="PTHR43877">
    <property type="entry name" value="AMINOALKYLPHOSPHONATE N-ACETYLTRANSFERASE-RELATED-RELATED"/>
    <property type="match status" value="1"/>
</dbReference>
<organism evidence="4 5">
    <name type="scientific">Rubellimicrobium aerolatum</name>
    <dbReference type="NCBI Taxonomy" id="490979"/>
    <lineage>
        <taxon>Bacteria</taxon>
        <taxon>Pseudomonadati</taxon>
        <taxon>Pseudomonadota</taxon>
        <taxon>Alphaproteobacteria</taxon>
        <taxon>Rhodobacterales</taxon>
        <taxon>Roseobacteraceae</taxon>
        <taxon>Rubellimicrobium</taxon>
    </lineage>
</organism>
<dbReference type="InterPro" id="IPR000182">
    <property type="entry name" value="GNAT_dom"/>
</dbReference>
<dbReference type="Gene3D" id="3.40.630.30">
    <property type="match status" value="1"/>
</dbReference>